<dbReference type="Proteomes" id="UP000249890">
    <property type="component" value="Chromosome"/>
</dbReference>
<keyword evidence="4" id="KW-1185">Reference proteome</keyword>
<dbReference type="KEGG" id="pdh:B9T62_06755"/>
<sequence>MKQLLLKYMTRLSSLSEEEQHVILDEILVEEYRKGTVLLRQGAVPDKCYFVLKGCVRQHAVDAMGREITSNFYTEEQAISIFNAHKPDKSSEYTLTCLEDCVMVVGPLDNEREMYAKYTQLETMTRRMIEENFGQVQEEFAAFIASSPEERLKTLVQKRPGLLSRVPQHQLASYLGMTPESLSRIKKRIYREYEEPGL</sequence>
<dbReference type="Pfam" id="PF00027">
    <property type="entry name" value="cNMP_binding"/>
    <property type="match status" value="1"/>
</dbReference>
<proteinExistence type="predicted"/>
<dbReference type="SMART" id="SM00100">
    <property type="entry name" value="cNMP"/>
    <property type="match status" value="1"/>
</dbReference>
<name>A0A2Z2KP42_9BACL</name>
<dbReference type="RefSeq" id="WP_087914548.1">
    <property type="nucleotide sequence ID" value="NZ_CP021780.1"/>
</dbReference>
<dbReference type="PROSITE" id="PS50042">
    <property type="entry name" value="CNMP_BINDING_3"/>
    <property type="match status" value="1"/>
</dbReference>
<gene>
    <name evidence="3" type="ORF">B9T62_06755</name>
</gene>
<dbReference type="InterPro" id="IPR018490">
    <property type="entry name" value="cNMP-bd_dom_sf"/>
</dbReference>
<dbReference type="InterPro" id="IPR000595">
    <property type="entry name" value="cNMP-bd_dom"/>
</dbReference>
<dbReference type="InterPro" id="IPR014710">
    <property type="entry name" value="RmlC-like_jellyroll"/>
</dbReference>
<evidence type="ECO:0000259" key="2">
    <source>
        <dbReference type="PROSITE" id="PS50042"/>
    </source>
</evidence>
<dbReference type="OrthoDB" id="9798104at2"/>
<accession>A0A2Z2KP42</accession>
<reference evidence="3 4" key="1">
    <citation type="submission" date="2017-06" db="EMBL/GenBank/DDBJ databases">
        <title>Complete genome sequence of Paenibacillus donghaensis KCTC 13049T isolated from East Sea sediment, South Korea.</title>
        <authorList>
            <person name="Jung B.K."/>
            <person name="Hong S.-J."/>
            <person name="Shin J.-H."/>
        </authorList>
    </citation>
    <scope>NUCLEOTIDE SEQUENCE [LARGE SCALE GENOMIC DNA]</scope>
    <source>
        <strain evidence="3 4">KCTC 13049</strain>
    </source>
</reference>
<feature type="domain" description="Cyclic nucleotide-binding" evidence="2">
    <location>
        <begin position="11"/>
        <end position="57"/>
    </location>
</feature>
<evidence type="ECO:0000313" key="3">
    <source>
        <dbReference type="EMBL" id="ASA20528.1"/>
    </source>
</evidence>
<dbReference type="EMBL" id="CP021780">
    <property type="protein sequence ID" value="ASA20528.1"/>
    <property type="molecule type" value="Genomic_DNA"/>
</dbReference>
<evidence type="ECO:0000256" key="1">
    <source>
        <dbReference type="ARBA" id="ARBA00023159"/>
    </source>
</evidence>
<dbReference type="AlphaFoldDB" id="A0A2Z2KP42"/>
<dbReference type="CDD" id="cd00038">
    <property type="entry name" value="CAP_ED"/>
    <property type="match status" value="1"/>
</dbReference>
<protein>
    <submittedName>
        <fullName evidence="3">Cyclic nucleotide-binding protein</fullName>
    </submittedName>
</protein>
<organism evidence="3 4">
    <name type="scientific">Paenibacillus donghaensis</name>
    <dbReference type="NCBI Taxonomy" id="414771"/>
    <lineage>
        <taxon>Bacteria</taxon>
        <taxon>Bacillati</taxon>
        <taxon>Bacillota</taxon>
        <taxon>Bacilli</taxon>
        <taxon>Bacillales</taxon>
        <taxon>Paenibacillaceae</taxon>
        <taxon>Paenibacillus</taxon>
    </lineage>
</organism>
<dbReference type="SUPFAM" id="SSF51206">
    <property type="entry name" value="cAMP-binding domain-like"/>
    <property type="match status" value="1"/>
</dbReference>
<keyword evidence="1" id="KW-0010">Activator</keyword>
<dbReference type="Gene3D" id="2.60.120.10">
    <property type="entry name" value="Jelly Rolls"/>
    <property type="match status" value="1"/>
</dbReference>
<evidence type="ECO:0000313" key="4">
    <source>
        <dbReference type="Proteomes" id="UP000249890"/>
    </source>
</evidence>